<evidence type="ECO:0000313" key="1">
    <source>
        <dbReference type="EMBL" id="SVD99141.1"/>
    </source>
</evidence>
<reference evidence="1" key="1">
    <citation type="submission" date="2018-05" db="EMBL/GenBank/DDBJ databases">
        <authorList>
            <person name="Lanie J.A."/>
            <person name="Ng W.-L."/>
            <person name="Kazmierczak K.M."/>
            <person name="Andrzejewski T.M."/>
            <person name="Davidsen T.M."/>
            <person name="Wayne K.J."/>
            <person name="Tettelin H."/>
            <person name="Glass J.I."/>
            <person name="Rusch D."/>
            <person name="Podicherti R."/>
            <person name="Tsui H.-C.T."/>
            <person name="Winkler M.E."/>
        </authorList>
    </citation>
    <scope>NUCLEOTIDE SEQUENCE</scope>
</reference>
<dbReference type="InterPro" id="IPR025644">
    <property type="entry name" value="DUF4344"/>
</dbReference>
<dbReference type="EMBL" id="UINC01186763">
    <property type="protein sequence ID" value="SVD99141.1"/>
    <property type="molecule type" value="Genomic_DNA"/>
</dbReference>
<organism evidence="1">
    <name type="scientific">marine metagenome</name>
    <dbReference type="NCBI Taxonomy" id="408172"/>
    <lineage>
        <taxon>unclassified sequences</taxon>
        <taxon>metagenomes</taxon>
        <taxon>ecological metagenomes</taxon>
    </lineage>
</organism>
<gene>
    <name evidence="1" type="ORF">METZ01_LOCUS451995</name>
</gene>
<protein>
    <recommendedName>
        <fullName evidence="2">Metalloprotease</fullName>
    </recommendedName>
</protein>
<accession>A0A382ZUM6</accession>
<proteinExistence type="predicted"/>
<sequence length="243" mass="27137">MKRFVTVLATVALVIGWSARPVAGQFFVADPINDHPYEDDFEELYAVLASELNSLFAMPERVGLTSAICGEPNAFFDTEGRQIIFCAELLELMISGVDPSIDESMQGLMVAAQVNFILTHEVGHALIRELDLPALGQEEDVADQLGALLMTNEPILAMWAADFWRTMSGLSGQQLTPTAFADTHDLNQQRYYNLMCWAYGADPLVRSYIALQSELPPERAQSCEDEYSRMISSWERLLTPHLN</sequence>
<dbReference type="AlphaFoldDB" id="A0A382ZUM6"/>
<evidence type="ECO:0008006" key="2">
    <source>
        <dbReference type="Google" id="ProtNLM"/>
    </source>
</evidence>
<feature type="non-terminal residue" evidence="1">
    <location>
        <position position="243"/>
    </location>
</feature>
<name>A0A382ZUM6_9ZZZZ</name>
<dbReference type="Pfam" id="PF14247">
    <property type="entry name" value="DUF4344"/>
    <property type="match status" value="1"/>
</dbReference>